<dbReference type="RefSeq" id="XP_033156294.1">
    <property type="nucleotide sequence ID" value="XM_033300403.1"/>
</dbReference>
<protein>
    <submittedName>
        <fullName evidence="2">Uncharacterized protein LOC117138326</fullName>
    </submittedName>
</protein>
<reference evidence="2" key="1">
    <citation type="submission" date="2025-08" db="UniProtKB">
        <authorList>
            <consortium name="RefSeq"/>
        </authorList>
    </citation>
    <scope>IDENTIFICATION</scope>
    <source>
        <strain evidence="2">Mau12</strain>
        <tissue evidence="2">Whole Body</tissue>
    </source>
</reference>
<dbReference type="Proteomes" id="UP000515162">
    <property type="component" value="Chromosome 2L"/>
</dbReference>
<organism evidence="1 2">
    <name type="scientific">Drosophila mauritiana</name>
    <name type="common">Fruit fly</name>
    <dbReference type="NCBI Taxonomy" id="7226"/>
    <lineage>
        <taxon>Eukaryota</taxon>
        <taxon>Metazoa</taxon>
        <taxon>Ecdysozoa</taxon>
        <taxon>Arthropoda</taxon>
        <taxon>Hexapoda</taxon>
        <taxon>Insecta</taxon>
        <taxon>Pterygota</taxon>
        <taxon>Neoptera</taxon>
        <taxon>Endopterygota</taxon>
        <taxon>Diptera</taxon>
        <taxon>Brachycera</taxon>
        <taxon>Muscomorpha</taxon>
        <taxon>Ephydroidea</taxon>
        <taxon>Drosophilidae</taxon>
        <taxon>Drosophila</taxon>
        <taxon>Sophophora</taxon>
    </lineage>
</organism>
<sequence>MEACQLKLDPDTLGRIAKWYLEAQPSCNILSTARLDRICTSTTTRSLENRKLLAPKLASGSRTKIVQEHFDGWRPTTELQNKHLKPMGERDGDLDMVGVCMWH</sequence>
<evidence type="ECO:0000313" key="2">
    <source>
        <dbReference type="RefSeq" id="XP_033156294.1"/>
    </source>
</evidence>
<gene>
    <name evidence="2" type="primary">LOC117138326</name>
</gene>
<name>A0A6P8JUR8_DROMA</name>
<keyword evidence="1" id="KW-1185">Reference proteome</keyword>
<dbReference type="AlphaFoldDB" id="A0A6P8JUR8"/>
<evidence type="ECO:0000313" key="1">
    <source>
        <dbReference type="Proteomes" id="UP000515162"/>
    </source>
</evidence>
<dbReference type="GeneID" id="117138326"/>
<accession>A0A6P8JUR8</accession>
<proteinExistence type="predicted"/>